<comment type="caution">
    <text evidence="1">The sequence shown here is derived from an EMBL/GenBank/DDBJ whole genome shotgun (WGS) entry which is preliminary data.</text>
</comment>
<protein>
    <submittedName>
        <fullName evidence="1">Uncharacterized protein</fullName>
    </submittedName>
</protein>
<reference evidence="1" key="1">
    <citation type="submission" date="2021-01" db="EMBL/GenBank/DDBJ databases">
        <title>Phytophthora aleatoria, a newly-described species from Pinus radiata is distinct from Phytophthora cactorum isolates based on comparative genomics.</title>
        <authorList>
            <person name="Mcdougal R."/>
            <person name="Panda P."/>
            <person name="Williams N."/>
            <person name="Studholme D.J."/>
        </authorList>
    </citation>
    <scope>NUCLEOTIDE SEQUENCE</scope>
    <source>
        <strain evidence="1">NZFS 4037</strain>
    </source>
</reference>
<dbReference type="EMBL" id="JAENGY010001185">
    <property type="protein sequence ID" value="KAG6951604.1"/>
    <property type="molecule type" value="Genomic_DNA"/>
</dbReference>
<proteinExistence type="predicted"/>
<sequence length="156" mass="18358">MNPDYFQQLVNITRVLNDSRLEDVALEAHFHALIRQQKSFRFTFRKYALTHLKDKEEKGTITCGRLIHSDQRKLLQIMRNSKTLEECVATMESWATTLPRRITGSPQCKFSYDTPNVEARVERLCILNLTRATTHKFDQDILWRLAQLIVRKQLPV</sequence>
<name>A0A8J5IIL6_9STRA</name>
<keyword evidence="2" id="KW-1185">Reference proteome</keyword>
<gene>
    <name evidence="1" type="ORF">JG688_00013662</name>
</gene>
<dbReference type="Proteomes" id="UP000709295">
    <property type="component" value="Unassembled WGS sequence"/>
</dbReference>
<accession>A0A8J5IIL6</accession>
<organism evidence="1 2">
    <name type="scientific">Phytophthora aleatoria</name>
    <dbReference type="NCBI Taxonomy" id="2496075"/>
    <lineage>
        <taxon>Eukaryota</taxon>
        <taxon>Sar</taxon>
        <taxon>Stramenopiles</taxon>
        <taxon>Oomycota</taxon>
        <taxon>Peronosporomycetes</taxon>
        <taxon>Peronosporales</taxon>
        <taxon>Peronosporaceae</taxon>
        <taxon>Phytophthora</taxon>
    </lineage>
</organism>
<evidence type="ECO:0000313" key="2">
    <source>
        <dbReference type="Proteomes" id="UP000709295"/>
    </source>
</evidence>
<dbReference type="AlphaFoldDB" id="A0A8J5IIL6"/>
<evidence type="ECO:0000313" key="1">
    <source>
        <dbReference type="EMBL" id="KAG6951604.1"/>
    </source>
</evidence>